<feature type="transmembrane region" description="Helical" evidence="1">
    <location>
        <begin position="33"/>
        <end position="58"/>
    </location>
</feature>
<dbReference type="AlphaFoldDB" id="A0A5C1Q758"/>
<keyword evidence="1" id="KW-0812">Transmembrane</keyword>
<gene>
    <name evidence="2" type="ORF">EW093_00310</name>
</gene>
<feature type="transmembrane region" description="Helical" evidence="1">
    <location>
        <begin position="70"/>
        <end position="89"/>
    </location>
</feature>
<keyword evidence="3" id="KW-1185">Reference proteome</keyword>
<reference evidence="2 3" key="2">
    <citation type="submission" date="2019-09" db="EMBL/GenBank/DDBJ databases">
        <title>Complete Genome Sequence and Methylome Analysis of free living Spirochaetas.</title>
        <authorList>
            <person name="Leshcheva N."/>
            <person name="Mikheeva N."/>
        </authorList>
    </citation>
    <scope>NUCLEOTIDE SEQUENCE [LARGE SCALE GENOMIC DNA]</scope>
    <source>
        <strain evidence="2 3">P</strain>
    </source>
</reference>
<evidence type="ECO:0000313" key="2">
    <source>
        <dbReference type="EMBL" id="QEN03207.1"/>
    </source>
</evidence>
<feature type="transmembrane region" description="Helical" evidence="1">
    <location>
        <begin position="6"/>
        <end position="26"/>
    </location>
</feature>
<accession>A0A5C1Q758</accession>
<dbReference type="RefSeq" id="WP_149566467.1">
    <property type="nucleotide sequence ID" value="NZ_CP035807.1"/>
</dbReference>
<protein>
    <submittedName>
        <fullName evidence="2">Uncharacterized protein</fullName>
    </submittedName>
</protein>
<proteinExistence type="predicted"/>
<sequence>MELLSLQILLINFIVAVSITAIIYITNKSARKINLILIFIISSFGTFLGGTLAMFFPLNLITHNSLLVKNIIFTIPGILLSLLFIVIWVRGSKSESYF</sequence>
<evidence type="ECO:0000256" key="1">
    <source>
        <dbReference type="SAM" id="Phobius"/>
    </source>
</evidence>
<dbReference type="KEGG" id="sper:EW093_00310"/>
<name>A0A5C1Q758_9SPIO</name>
<keyword evidence="1" id="KW-0472">Membrane</keyword>
<keyword evidence="1" id="KW-1133">Transmembrane helix</keyword>
<organism evidence="2 3">
    <name type="scientific">Thiospirochaeta perfilievii</name>
    <dbReference type="NCBI Taxonomy" id="252967"/>
    <lineage>
        <taxon>Bacteria</taxon>
        <taxon>Pseudomonadati</taxon>
        <taxon>Spirochaetota</taxon>
        <taxon>Spirochaetia</taxon>
        <taxon>Spirochaetales</taxon>
        <taxon>Spirochaetaceae</taxon>
        <taxon>Thiospirochaeta</taxon>
    </lineage>
</organism>
<dbReference type="EMBL" id="CP035807">
    <property type="protein sequence ID" value="QEN03207.1"/>
    <property type="molecule type" value="Genomic_DNA"/>
</dbReference>
<reference evidence="2 3" key="1">
    <citation type="submission" date="2019-02" db="EMBL/GenBank/DDBJ databases">
        <authorList>
            <person name="Fomenkov A."/>
            <person name="Dubinina G."/>
            <person name="Grabovich M."/>
            <person name="Vincze T."/>
            <person name="Roberts R.J."/>
        </authorList>
    </citation>
    <scope>NUCLEOTIDE SEQUENCE [LARGE SCALE GENOMIC DNA]</scope>
    <source>
        <strain evidence="2 3">P</strain>
    </source>
</reference>
<evidence type="ECO:0000313" key="3">
    <source>
        <dbReference type="Proteomes" id="UP000323824"/>
    </source>
</evidence>
<dbReference type="Proteomes" id="UP000323824">
    <property type="component" value="Chromosome"/>
</dbReference>